<reference evidence="3 4" key="1">
    <citation type="journal article" date="2023" name="Commun. Biol.">
        <title>Genome analysis of Parmales, the sister group of diatoms, reveals the evolutionary specialization of diatoms from phago-mixotrophs to photoautotrophs.</title>
        <authorList>
            <person name="Ban H."/>
            <person name="Sato S."/>
            <person name="Yoshikawa S."/>
            <person name="Yamada K."/>
            <person name="Nakamura Y."/>
            <person name="Ichinomiya M."/>
            <person name="Sato N."/>
            <person name="Blanc-Mathieu R."/>
            <person name="Endo H."/>
            <person name="Kuwata A."/>
            <person name="Ogata H."/>
        </authorList>
    </citation>
    <scope>NUCLEOTIDE SEQUENCE [LARGE SCALE GENOMIC DNA]</scope>
</reference>
<dbReference type="InterPro" id="IPR029058">
    <property type="entry name" value="AB_hydrolase_fold"/>
</dbReference>
<dbReference type="Proteomes" id="UP001165060">
    <property type="component" value="Unassembled WGS sequence"/>
</dbReference>
<dbReference type="Gene3D" id="3.40.50.1820">
    <property type="entry name" value="alpha/beta hydrolase"/>
    <property type="match status" value="1"/>
</dbReference>
<feature type="chain" id="PRO_5046692076" description="PET hydrolase/cutinase-like domain-containing protein" evidence="1">
    <location>
        <begin position="24"/>
        <end position="343"/>
    </location>
</feature>
<keyword evidence="1" id="KW-0732">Signal</keyword>
<gene>
    <name evidence="3" type="ORF">TeGR_g7885</name>
</gene>
<feature type="domain" description="PET hydrolase/cutinase-like" evidence="2">
    <location>
        <begin position="160"/>
        <end position="301"/>
    </location>
</feature>
<dbReference type="InterPro" id="IPR041127">
    <property type="entry name" value="PET_hydrolase/cutinase-like"/>
</dbReference>
<accession>A0ABQ6MIH9</accession>
<proteinExistence type="predicted"/>
<evidence type="ECO:0000259" key="2">
    <source>
        <dbReference type="Pfam" id="PF12740"/>
    </source>
</evidence>
<dbReference type="Pfam" id="PF12740">
    <property type="entry name" value="PETase"/>
    <property type="match status" value="1"/>
</dbReference>
<dbReference type="EMBL" id="BRYB01001496">
    <property type="protein sequence ID" value="GMI27096.1"/>
    <property type="molecule type" value="Genomic_DNA"/>
</dbReference>
<organism evidence="3 4">
    <name type="scientific">Tetraparma gracilis</name>
    <dbReference type="NCBI Taxonomy" id="2962635"/>
    <lineage>
        <taxon>Eukaryota</taxon>
        <taxon>Sar</taxon>
        <taxon>Stramenopiles</taxon>
        <taxon>Ochrophyta</taxon>
        <taxon>Bolidophyceae</taxon>
        <taxon>Parmales</taxon>
        <taxon>Triparmaceae</taxon>
        <taxon>Tetraparma</taxon>
    </lineage>
</organism>
<feature type="signal peptide" evidence="1">
    <location>
        <begin position="1"/>
        <end position="23"/>
    </location>
</feature>
<evidence type="ECO:0000313" key="4">
    <source>
        <dbReference type="Proteomes" id="UP001165060"/>
    </source>
</evidence>
<sequence length="343" mass="37319">MVPPISLCFFLLLLCFLLPFISANSSLDDVFSNFPDALPDAPTLSNVGSLSPGFRPHPAGEPLPLPGLYKTSWKKFRVDEMDPTNKHITVFFPTNYDASAPPFRFLAYAHGFGGGGLQTGPVYYEICSALASWGYVVTLHHSCDVGCTREDGKFGFDDYYKEQLKAIDWAEGMWEAGDAAFANLDFESGVGVVGHSMGGQATLFSSAYNATSHNIKAAVYHHAWTEDFPAPQVPFLSMTSTYDDEADATTMGQAIYDIEGTEHHTKGLVSKANFGHHEADILGINPLLGQFTAAWFKLMLEGKGEESNVDYEEMIFGTSSTSICGGGDGAVDDNMCELVDNRH</sequence>
<keyword evidence="4" id="KW-1185">Reference proteome</keyword>
<dbReference type="SUPFAM" id="SSF53474">
    <property type="entry name" value="alpha/beta-Hydrolases"/>
    <property type="match status" value="1"/>
</dbReference>
<comment type="caution">
    <text evidence="3">The sequence shown here is derived from an EMBL/GenBank/DDBJ whole genome shotgun (WGS) entry which is preliminary data.</text>
</comment>
<evidence type="ECO:0000256" key="1">
    <source>
        <dbReference type="SAM" id="SignalP"/>
    </source>
</evidence>
<name>A0ABQ6MIH9_9STRA</name>
<evidence type="ECO:0000313" key="3">
    <source>
        <dbReference type="EMBL" id="GMI27096.1"/>
    </source>
</evidence>
<protein>
    <recommendedName>
        <fullName evidence="2">PET hydrolase/cutinase-like domain-containing protein</fullName>
    </recommendedName>
</protein>